<dbReference type="Proteomes" id="UP001054821">
    <property type="component" value="Chromosome 3"/>
</dbReference>
<keyword evidence="2" id="KW-1185">Reference proteome</keyword>
<evidence type="ECO:0008006" key="3">
    <source>
        <dbReference type="Google" id="ProtNLM"/>
    </source>
</evidence>
<gene>
    <name evidence="1" type="ORF">L3X38_017147</name>
</gene>
<proteinExistence type="predicted"/>
<organism evidence="1 2">
    <name type="scientific">Prunus dulcis</name>
    <name type="common">Almond</name>
    <name type="synonym">Amygdalus dulcis</name>
    <dbReference type="NCBI Taxonomy" id="3755"/>
    <lineage>
        <taxon>Eukaryota</taxon>
        <taxon>Viridiplantae</taxon>
        <taxon>Streptophyta</taxon>
        <taxon>Embryophyta</taxon>
        <taxon>Tracheophyta</taxon>
        <taxon>Spermatophyta</taxon>
        <taxon>Magnoliopsida</taxon>
        <taxon>eudicotyledons</taxon>
        <taxon>Gunneridae</taxon>
        <taxon>Pentapetalae</taxon>
        <taxon>rosids</taxon>
        <taxon>fabids</taxon>
        <taxon>Rosales</taxon>
        <taxon>Rosaceae</taxon>
        <taxon>Amygdaloideae</taxon>
        <taxon>Amygdaleae</taxon>
        <taxon>Prunus</taxon>
    </lineage>
</organism>
<reference evidence="1 2" key="1">
    <citation type="journal article" date="2022" name="G3 (Bethesda)">
        <title>Whole-genome sequence and methylome profiling of the almond [Prunus dulcis (Mill.) D.A. Webb] cultivar 'Nonpareil'.</title>
        <authorList>
            <person name="D'Amico-Willman K.M."/>
            <person name="Ouma W.Z."/>
            <person name="Meulia T."/>
            <person name="Sideli G.M."/>
            <person name="Gradziel T.M."/>
            <person name="Fresnedo-Ramirez J."/>
        </authorList>
    </citation>
    <scope>NUCLEOTIDE SEQUENCE [LARGE SCALE GENOMIC DNA]</scope>
    <source>
        <strain evidence="1">Clone GOH B32 T37-40</strain>
    </source>
</reference>
<dbReference type="EMBL" id="JAJFAZ020000003">
    <property type="protein sequence ID" value="KAI5337876.1"/>
    <property type="molecule type" value="Genomic_DNA"/>
</dbReference>
<evidence type="ECO:0000313" key="1">
    <source>
        <dbReference type="EMBL" id="KAI5337876.1"/>
    </source>
</evidence>
<accession>A0AAD4W959</accession>
<dbReference type="AlphaFoldDB" id="A0AAD4W959"/>
<protein>
    <recommendedName>
        <fullName evidence="3">RNase H type-1 domain-containing protein</fullName>
    </recommendedName>
</protein>
<name>A0AAD4W959_PRUDU</name>
<evidence type="ECO:0000313" key="2">
    <source>
        <dbReference type="Proteomes" id="UP001054821"/>
    </source>
</evidence>
<dbReference type="PANTHER" id="PTHR48475:SF1">
    <property type="entry name" value="RNASE H TYPE-1 DOMAIN-CONTAINING PROTEIN"/>
    <property type="match status" value="1"/>
</dbReference>
<sequence length="176" mass="19684">MVLSQLQGSFAVKEATLAPYRTAAERLINSFKKIVMEHIPGVTNRYADALATLGSKLSFVQEQPNITVIKKGMPIIKAMFQGELLEEKDDWRKPVKEKLGEGSNIKDLKGYAIILGSTLYRKGFNGATKMLGRIRGTSSHAGNTRWRVWRAQGNKEASPAATKFWVLLAYHEERCT</sequence>
<dbReference type="GO" id="GO:0003676">
    <property type="term" value="F:nucleic acid binding"/>
    <property type="evidence" value="ECO:0007669"/>
    <property type="project" value="InterPro"/>
</dbReference>
<dbReference type="PANTHER" id="PTHR48475">
    <property type="entry name" value="RIBONUCLEASE H"/>
    <property type="match status" value="1"/>
</dbReference>
<dbReference type="Gene3D" id="3.30.420.10">
    <property type="entry name" value="Ribonuclease H-like superfamily/Ribonuclease H"/>
    <property type="match status" value="1"/>
</dbReference>
<comment type="caution">
    <text evidence="1">The sequence shown here is derived from an EMBL/GenBank/DDBJ whole genome shotgun (WGS) entry which is preliminary data.</text>
</comment>
<dbReference type="InterPro" id="IPR036397">
    <property type="entry name" value="RNaseH_sf"/>
</dbReference>